<keyword evidence="4" id="KW-0680">Restriction system</keyword>
<comment type="similarity">
    <text evidence="6 7">Belongs to the class I-like SAM-binding methyltransferase superfamily. C5-methyltransferase family.</text>
</comment>
<dbReference type="Pfam" id="PF00145">
    <property type="entry name" value="DNA_methylase"/>
    <property type="match status" value="1"/>
</dbReference>
<dbReference type="NCBIfam" id="TIGR00675">
    <property type="entry name" value="dcm"/>
    <property type="match status" value="1"/>
</dbReference>
<name>A0A3E4R7T0_BACUN</name>
<protein>
    <recommendedName>
        <fullName evidence="8">Cytosine-specific methyltransferase</fullName>
        <ecNumber evidence="8">2.1.1.37</ecNumber>
    </recommendedName>
</protein>
<dbReference type="EMBL" id="QSRK01000004">
    <property type="protein sequence ID" value="RGL16313.1"/>
    <property type="molecule type" value="Genomic_DNA"/>
</dbReference>
<keyword evidence="2 6" id="KW-0808">Transferase</keyword>
<comment type="caution">
    <text evidence="9">The sequence shown here is derived from an EMBL/GenBank/DDBJ whole genome shotgun (WGS) entry which is preliminary data.</text>
</comment>
<evidence type="ECO:0000256" key="4">
    <source>
        <dbReference type="ARBA" id="ARBA00022747"/>
    </source>
</evidence>
<dbReference type="EC" id="2.1.1.37" evidence="8"/>
<evidence type="ECO:0000256" key="5">
    <source>
        <dbReference type="ARBA" id="ARBA00047422"/>
    </source>
</evidence>
<feature type="active site" evidence="6">
    <location>
        <position position="74"/>
    </location>
</feature>
<dbReference type="GO" id="GO:0032259">
    <property type="term" value="P:methylation"/>
    <property type="evidence" value="ECO:0007669"/>
    <property type="project" value="UniProtKB-KW"/>
</dbReference>
<dbReference type="Proteomes" id="UP000260795">
    <property type="component" value="Unassembled WGS sequence"/>
</dbReference>
<evidence type="ECO:0000313" key="9">
    <source>
        <dbReference type="EMBL" id="RGL16313.1"/>
    </source>
</evidence>
<dbReference type="InterPro" id="IPR050750">
    <property type="entry name" value="C5-MTase"/>
</dbReference>
<comment type="catalytic activity">
    <reaction evidence="5 8">
        <text>a 2'-deoxycytidine in DNA + S-adenosyl-L-methionine = a 5-methyl-2'-deoxycytidine in DNA + S-adenosyl-L-homocysteine + H(+)</text>
        <dbReference type="Rhea" id="RHEA:13681"/>
        <dbReference type="Rhea" id="RHEA-COMP:11369"/>
        <dbReference type="Rhea" id="RHEA-COMP:11370"/>
        <dbReference type="ChEBI" id="CHEBI:15378"/>
        <dbReference type="ChEBI" id="CHEBI:57856"/>
        <dbReference type="ChEBI" id="CHEBI:59789"/>
        <dbReference type="ChEBI" id="CHEBI:85452"/>
        <dbReference type="ChEBI" id="CHEBI:85454"/>
        <dbReference type="EC" id="2.1.1.37"/>
    </reaction>
</comment>
<dbReference type="SUPFAM" id="SSF53335">
    <property type="entry name" value="S-adenosyl-L-methionine-dependent methyltransferases"/>
    <property type="match status" value="1"/>
</dbReference>
<dbReference type="PRINTS" id="PR00105">
    <property type="entry name" value="C5METTRFRASE"/>
</dbReference>
<dbReference type="PROSITE" id="PS00094">
    <property type="entry name" value="C5_MTASE_1"/>
    <property type="match status" value="1"/>
</dbReference>
<dbReference type="InterPro" id="IPR001525">
    <property type="entry name" value="C5_MeTfrase"/>
</dbReference>
<keyword evidence="1 6" id="KW-0489">Methyltransferase</keyword>
<gene>
    <name evidence="9" type="primary">dcm</name>
    <name evidence="9" type="ORF">DXC80_03855</name>
</gene>
<accession>A0A3E4R7T0</accession>
<keyword evidence="3 6" id="KW-0949">S-adenosyl-L-methionine</keyword>
<dbReference type="PROSITE" id="PS51679">
    <property type="entry name" value="SAM_MT_C5"/>
    <property type="match status" value="1"/>
</dbReference>
<dbReference type="InterPro" id="IPR018117">
    <property type="entry name" value="C5_DNA_meth_AS"/>
</dbReference>
<evidence type="ECO:0000256" key="3">
    <source>
        <dbReference type="ARBA" id="ARBA00022691"/>
    </source>
</evidence>
<dbReference type="Gene3D" id="3.40.50.150">
    <property type="entry name" value="Vaccinia Virus protein VP39"/>
    <property type="match status" value="1"/>
</dbReference>
<reference evidence="9 10" key="1">
    <citation type="submission" date="2018-08" db="EMBL/GenBank/DDBJ databases">
        <title>A genome reference for cultivated species of the human gut microbiota.</title>
        <authorList>
            <person name="Zou Y."/>
            <person name="Xue W."/>
            <person name="Luo G."/>
        </authorList>
    </citation>
    <scope>NUCLEOTIDE SEQUENCE [LARGE SCALE GENOMIC DNA]</scope>
    <source>
        <strain evidence="9 10">TF08-13</strain>
    </source>
</reference>
<proteinExistence type="inferred from homology"/>
<evidence type="ECO:0000313" key="10">
    <source>
        <dbReference type="Proteomes" id="UP000260795"/>
    </source>
</evidence>
<dbReference type="AlphaFoldDB" id="A0A3E4R7T0"/>
<evidence type="ECO:0000256" key="1">
    <source>
        <dbReference type="ARBA" id="ARBA00022603"/>
    </source>
</evidence>
<dbReference type="InterPro" id="IPR029063">
    <property type="entry name" value="SAM-dependent_MTases_sf"/>
</dbReference>
<organism evidence="9 10">
    <name type="scientific">Bacteroides uniformis</name>
    <dbReference type="NCBI Taxonomy" id="820"/>
    <lineage>
        <taxon>Bacteria</taxon>
        <taxon>Pseudomonadati</taxon>
        <taxon>Bacteroidota</taxon>
        <taxon>Bacteroidia</taxon>
        <taxon>Bacteroidales</taxon>
        <taxon>Bacteroidaceae</taxon>
        <taxon>Bacteroides</taxon>
    </lineage>
</organism>
<evidence type="ECO:0000256" key="8">
    <source>
        <dbReference type="RuleBase" id="RU000417"/>
    </source>
</evidence>
<dbReference type="RefSeq" id="WP_117680708.1">
    <property type="nucleotide sequence ID" value="NZ_QSRK01000004.1"/>
</dbReference>
<dbReference type="PANTHER" id="PTHR46098:SF1">
    <property type="entry name" value="TRNA (CYTOSINE(38)-C(5))-METHYLTRANSFERASE"/>
    <property type="match status" value="1"/>
</dbReference>
<dbReference type="GO" id="GO:0009307">
    <property type="term" value="P:DNA restriction-modification system"/>
    <property type="evidence" value="ECO:0007669"/>
    <property type="project" value="UniProtKB-KW"/>
</dbReference>
<dbReference type="PANTHER" id="PTHR46098">
    <property type="entry name" value="TRNA (CYTOSINE(38)-C(5))-METHYLTRANSFERASE"/>
    <property type="match status" value="1"/>
</dbReference>
<evidence type="ECO:0000256" key="6">
    <source>
        <dbReference type="PROSITE-ProRule" id="PRU01016"/>
    </source>
</evidence>
<sequence>MSKFTFIDLFAGLGGFHFALNELGGECVFSSELKEDLRKLYTINFPGCRIEGDITKIAPKDIPAHDVLCGGFPCQPFSQAGKRQGFNDEKDRGNLFYYICEILAYHRPRYVFLENVANLMGHDDHNTWKVIYHKLSDSIEEGGLNYEVRQKILSPHQFGIPQHRKRIYIVCENRDYGHLENFSFPTPNNRKCDITKVINQADTDFLPLKEETRKQLRIWQDFIDQCVAHGAEIPSFPIWAMEFGATYEYKDVAPAFQTRDNLMRFKGKLGGEIKGTKAQCLECLPNYAQTNKNSQFPEWKIRYIEQNREFYQKHQEWLDPWMEKISDFENSHLKMEWNCGRKASATILDKIVQFRASGIRIKLPTFSPALNLCGTQIPILPWIELPAESLKNGDPTTGRYLTRHEAALLQGMKKIKFGDDKFQLSVPRSYAALGNAVNVTIVKHIAKNLIGL</sequence>
<evidence type="ECO:0000256" key="2">
    <source>
        <dbReference type="ARBA" id="ARBA00022679"/>
    </source>
</evidence>
<evidence type="ECO:0000256" key="7">
    <source>
        <dbReference type="RuleBase" id="RU000416"/>
    </source>
</evidence>
<dbReference type="GO" id="GO:0003886">
    <property type="term" value="F:DNA (cytosine-5-)-methyltransferase activity"/>
    <property type="evidence" value="ECO:0007669"/>
    <property type="project" value="UniProtKB-EC"/>
</dbReference>